<dbReference type="OrthoDB" id="3471769at2"/>
<dbReference type="EMBL" id="CM001466">
    <property type="protein sequence ID" value="EHY88548.1"/>
    <property type="molecule type" value="Genomic_DNA"/>
</dbReference>
<proteinExistence type="predicted"/>
<protein>
    <submittedName>
        <fullName evidence="2">O-methyltransferase</fullName>
    </submittedName>
</protein>
<accession>H8GA21</accession>
<dbReference type="SUPFAM" id="SSF53335">
    <property type="entry name" value="S-adenosyl-L-methionine-dependent methyltransferases"/>
    <property type="match status" value="1"/>
</dbReference>
<dbReference type="InterPro" id="IPR041698">
    <property type="entry name" value="Methyltransf_25"/>
</dbReference>
<dbReference type="Proteomes" id="UP000004705">
    <property type="component" value="Chromosome"/>
</dbReference>
<reference evidence="2 3" key="1">
    <citation type="journal article" date="2012" name="Stand. Genomic Sci.">
        <title>Genome sequence of the soil bacterium Saccharomonospora azurea type strain (NA-128(T)).</title>
        <authorList>
            <person name="Klenk H.P."/>
            <person name="Held B."/>
            <person name="Lucas S."/>
            <person name="Lapidus A."/>
            <person name="Copeland A."/>
            <person name="Hammon N."/>
            <person name="Pitluck S."/>
            <person name="Goodwin L.A."/>
            <person name="Han C."/>
            <person name="Tapia R."/>
            <person name="Brambilla E.M."/>
            <person name="Potter G."/>
            <person name="Land M."/>
            <person name="Ivanova N."/>
            <person name="Rohde M."/>
            <person name="Goker M."/>
            <person name="Detter J.C."/>
            <person name="Kyrpides N.C."/>
            <person name="Woyke T."/>
        </authorList>
    </citation>
    <scope>NUCLEOTIDE SEQUENCE [LARGE SCALE GENOMIC DNA]</scope>
    <source>
        <strain evidence="2 3">NA-128</strain>
    </source>
</reference>
<dbReference type="AlphaFoldDB" id="H8GA21"/>
<sequence>MGSDADDAARWNARYAGHPPTFEPHPLVSEALAAGPPDGPVLELACGRSGSALALARHGYRVLAVDVSDVALHQLRAEARRRGLAARVWCVQADLRTFVPARGAFALVLATLFWDPGAYRLARQAVAPGGLLAWEALALTEDGRTRYRARPGELTAALDESWDVLSRDLDRAEAGPERRTTRVLARARSSVRSPGR</sequence>
<dbReference type="RefSeq" id="WP_005440370.1">
    <property type="nucleotide sequence ID" value="NZ_CM001466.1"/>
</dbReference>
<dbReference type="GO" id="GO:0008168">
    <property type="term" value="F:methyltransferase activity"/>
    <property type="evidence" value="ECO:0007669"/>
    <property type="project" value="UniProtKB-KW"/>
</dbReference>
<evidence type="ECO:0000313" key="2">
    <source>
        <dbReference type="EMBL" id="EHY88548.1"/>
    </source>
</evidence>
<organism evidence="2 3">
    <name type="scientific">Saccharomonospora azurea NA-128</name>
    <dbReference type="NCBI Taxonomy" id="882081"/>
    <lineage>
        <taxon>Bacteria</taxon>
        <taxon>Bacillati</taxon>
        <taxon>Actinomycetota</taxon>
        <taxon>Actinomycetes</taxon>
        <taxon>Pseudonocardiales</taxon>
        <taxon>Pseudonocardiaceae</taxon>
        <taxon>Saccharomonospora</taxon>
    </lineage>
</organism>
<keyword evidence="3" id="KW-1185">Reference proteome</keyword>
<dbReference type="GO" id="GO:0032259">
    <property type="term" value="P:methylation"/>
    <property type="evidence" value="ECO:0007669"/>
    <property type="project" value="UniProtKB-KW"/>
</dbReference>
<dbReference type="CDD" id="cd02440">
    <property type="entry name" value="AdoMet_MTases"/>
    <property type="match status" value="1"/>
</dbReference>
<feature type="domain" description="Methyltransferase" evidence="1">
    <location>
        <begin position="41"/>
        <end position="130"/>
    </location>
</feature>
<evidence type="ECO:0000313" key="3">
    <source>
        <dbReference type="Proteomes" id="UP000004705"/>
    </source>
</evidence>
<name>H8GA21_9PSEU</name>
<dbReference type="Pfam" id="PF13649">
    <property type="entry name" value="Methyltransf_25"/>
    <property type="match status" value="1"/>
</dbReference>
<evidence type="ECO:0000259" key="1">
    <source>
        <dbReference type="Pfam" id="PF13649"/>
    </source>
</evidence>
<dbReference type="Gene3D" id="3.40.50.150">
    <property type="entry name" value="Vaccinia Virus protein VP39"/>
    <property type="match status" value="1"/>
</dbReference>
<dbReference type="InterPro" id="IPR029063">
    <property type="entry name" value="SAM-dependent_MTases_sf"/>
</dbReference>
<gene>
    <name evidence="2" type="ORF">SacazDRAFT_01623</name>
</gene>
<dbReference type="HOGENOM" id="CLU_056435_6_0_11"/>